<dbReference type="Proteomes" id="UP001445472">
    <property type="component" value="Unassembled WGS sequence"/>
</dbReference>
<gene>
    <name evidence="1" type="ORF">ABT276_08630</name>
</gene>
<name>A0ABV1URP1_9ACTN</name>
<protein>
    <submittedName>
        <fullName evidence="1">Uncharacterized protein</fullName>
    </submittedName>
</protein>
<reference evidence="1 2" key="1">
    <citation type="submission" date="2024-06" db="EMBL/GenBank/DDBJ databases">
        <title>The Natural Products Discovery Center: Release of the First 8490 Sequenced Strains for Exploring Actinobacteria Biosynthetic Diversity.</title>
        <authorList>
            <person name="Kalkreuter E."/>
            <person name="Kautsar S.A."/>
            <person name="Yang D."/>
            <person name="Bader C.D."/>
            <person name="Teijaro C.N."/>
            <person name="Fluegel L."/>
            <person name="Davis C.M."/>
            <person name="Simpson J.R."/>
            <person name="Lauterbach L."/>
            <person name="Steele A.D."/>
            <person name="Gui C."/>
            <person name="Meng S."/>
            <person name="Li G."/>
            <person name="Viehrig K."/>
            <person name="Ye F."/>
            <person name="Su P."/>
            <person name="Kiefer A.F."/>
            <person name="Nichols A."/>
            <person name="Cepeda A.J."/>
            <person name="Yan W."/>
            <person name="Fan B."/>
            <person name="Jiang Y."/>
            <person name="Adhikari A."/>
            <person name="Zheng C.-J."/>
            <person name="Schuster L."/>
            <person name="Cowan T.M."/>
            <person name="Smanski M.J."/>
            <person name="Chevrette M.G."/>
            <person name="De Carvalho L.P.S."/>
            <person name="Shen B."/>
        </authorList>
    </citation>
    <scope>NUCLEOTIDE SEQUENCE [LARGE SCALE GENOMIC DNA]</scope>
    <source>
        <strain evidence="1 2">NPDC000837</strain>
    </source>
</reference>
<proteinExistence type="predicted"/>
<keyword evidence="2" id="KW-1185">Reference proteome</keyword>
<evidence type="ECO:0000313" key="2">
    <source>
        <dbReference type="Proteomes" id="UP001445472"/>
    </source>
</evidence>
<sequence>MRPTVGWDRAYVRRGIPHDLILDPCKAHFVTLRNPAPDGHPGRDTIPYGKTITVDTGLGRLSIDPGKLPVDPSA</sequence>
<dbReference type="EMBL" id="JBEPBX010000005">
    <property type="protein sequence ID" value="MER6613429.1"/>
    <property type="molecule type" value="Genomic_DNA"/>
</dbReference>
<evidence type="ECO:0000313" key="1">
    <source>
        <dbReference type="EMBL" id="MER6613429.1"/>
    </source>
</evidence>
<comment type="caution">
    <text evidence="1">The sequence shown here is derived from an EMBL/GenBank/DDBJ whole genome shotgun (WGS) entry which is preliminary data.</text>
</comment>
<organism evidence="1 2">
    <name type="scientific">Streptomyces xantholiticus</name>
    <dbReference type="NCBI Taxonomy" id="68285"/>
    <lineage>
        <taxon>Bacteria</taxon>
        <taxon>Bacillati</taxon>
        <taxon>Actinomycetota</taxon>
        <taxon>Actinomycetes</taxon>
        <taxon>Kitasatosporales</taxon>
        <taxon>Streptomycetaceae</taxon>
        <taxon>Streptomyces</taxon>
    </lineage>
</organism>
<dbReference type="RefSeq" id="WP_351975534.1">
    <property type="nucleotide sequence ID" value="NZ_JBEPBX010000005.1"/>
</dbReference>
<accession>A0ABV1URP1</accession>